<evidence type="ECO:0000313" key="2">
    <source>
        <dbReference type="EMBL" id="GAA0589293.1"/>
    </source>
</evidence>
<accession>A0ABP3QHW3</accession>
<sequence>MAKSGKSKGSKSQDGSGKQSEASGAQYDGGVVVTGTIDGKIRDVEVGLITGDVTQTNSSAQSANNTSVGGGGGSQTNGQFVLQTNTVVAEGDADLDITIQGKFKGEIRDVEVGLITGDVTQSNTAWQAAGNLSVGGGGAGAQANTQIVEQINHVSAIGSVEVDMVFSGSFQGKVRDLEVGLITADVTQANHAVQGAANIAIGGSGGTQTIVQGAGQANVLAVVGDVDITLVFEGDFKGQVRDITIGVVTGDVNQTNTAVQVGMNVSAGRHSGSQSIEQFITQTNVVDANGDVDVVIRFDPAYKGDYRDIGISLMIDNVLQSNTAFQSASNVALDAVWH</sequence>
<dbReference type="Proteomes" id="UP001501588">
    <property type="component" value="Unassembled WGS sequence"/>
</dbReference>
<gene>
    <name evidence="2" type="ORF">GCM10009416_29830</name>
</gene>
<evidence type="ECO:0008006" key="4">
    <source>
        <dbReference type="Google" id="ProtNLM"/>
    </source>
</evidence>
<feature type="region of interest" description="Disordered" evidence="1">
    <location>
        <begin position="56"/>
        <end position="76"/>
    </location>
</feature>
<proteinExistence type="predicted"/>
<reference evidence="3" key="1">
    <citation type="journal article" date="2019" name="Int. J. Syst. Evol. Microbiol.">
        <title>The Global Catalogue of Microorganisms (GCM) 10K type strain sequencing project: providing services to taxonomists for standard genome sequencing and annotation.</title>
        <authorList>
            <consortium name="The Broad Institute Genomics Platform"/>
            <consortium name="The Broad Institute Genome Sequencing Center for Infectious Disease"/>
            <person name="Wu L."/>
            <person name="Ma J."/>
        </authorList>
    </citation>
    <scope>NUCLEOTIDE SEQUENCE [LARGE SCALE GENOMIC DNA]</scope>
    <source>
        <strain evidence="3">JCM 9933</strain>
    </source>
</reference>
<organism evidence="2 3">
    <name type="scientific">Craurococcus roseus</name>
    <dbReference type="NCBI Taxonomy" id="77585"/>
    <lineage>
        <taxon>Bacteria</taxon>
        <taxon>Pseudomonadati</taxon>
        <taxon>Pseudomonadota</taxon>
        <taxon>Alphaproteobacteria</taxon>
        <taxon>Acetobacterales</taxon>
        <taxon>Acetobacteraceae</taxon>
        <taxon>Craurococcus</taxon>
    </lineage>
</organism>
<name>A0ABP3QHW3_9PROT</name>
<keyword evidence="3" id="KW-1185">Reference proteome</keyword>
<protein>
    <recommendedName>
        <fullName evidence="4">Polymer-forming cytoskeletal protein</fullName>
    </recommendedName>
</protein>
<dbReference type="RefSeq" id="WP_343896151.1">
    <property type="nucleotide sequence ID" value="NZ_BAAAFZ010000046.1"/>
</dbReference>
<dbReference type="EMBL" id="BAAAFZ010000046">
    <property type="protein sequence ID" value="GAA0589293.1"/>
    <property type="molecule type" value="Genomic_DNA"/>
</dbReference>
<feature type="compositionally biased region" description="Low complexity" evidence="1">
    <location>
        <begin position="56"/>
        <end position="67"/>
    </location>
</feature>
<evidence type="ECO:0000256" key="1">
    <source>
        <dbReference type="SAM" id="MobiDB-lite"/>
    </source>
</evidence>
<evidence type="ECO:0000313" key="3">
    <source>
        <dbReference type="Proteomes" id="UP001501588"/>
    </source>
</evidence>
<feature type="region of interest" description="Disordered" evidence="1">
    <location>
        <begin position="1"/>
        <end position="24"/>
    </location>
</feature>
<feature type="compositionally biased region" description="Low complexity" evidence="1">
    <location>
        <begin position="10"/>
        <end position="20"/>
    </location>
</feature>
<comment type="caution">
    <text evidence="2">The sequence shown here is derived from an EMBL/GenBank/DDBJ whole genome shotgun (WGS) entry which is preliminary data.</text>
</comment>